<feature type="compositionally biased region" description="Basic residues" evidence="1">
    <location>
        <begin position="1"/>
        <end position="16"/>
    </location>
</feature>
<protein>
    <submittedName>
        <fullName evidence="2">(African queen) hypothetical protein</fullName>
    </submittedName>
</protein>
<accession>A0A8J2QMD6</accession>
<comment type="caution">
    <text evidence="2">The sequence shown here is derived from an EMBL/GenBank/DDBJ whole genome shotgun (WGS) entry which is preliminary data.</text>
</comment>
<evidence type="ECO:0000256" key="1">
    <source>
        <dbReference type="SAM" id="MobiDB-lite"/>
    </source>
</evidence>
<gene>
    <name evidence="2" type="ORF">DCHRY22_LOCUS6589</name>
</gene>
<dbReference type="Proteomes" id="UP000789524">
    <property type="component" value="Unassembled WGS sequence"/>
</dbReference>
<keyword evidence="3" id="KW-1185">Reference proteome</keyword>
<organism evidence="2 3">
    <name type="scientific">Danaus chrysippus</name>
    <name type="common">African queen</name>
    <dbReference type="NCBI Taxonomy" id="151541"/>
    <lineage>
        <taxon>Eukaryota</taxon>
        <taxon>Metazoa</taxon>
        <taxon>Ecdysozoa</taxon>
        <taxon>Arthropoda</taxon>
        <taxon>Hexapoda</taxon>
        <taxon>Insecta</taxon>
        <taxon>Pterygota</taxon>
        <taxon>Neoptera</taxon>
        <taxon>Endopterygota</taxon>
        <taxon>Lepidoptera</taxon>
        <taxon>Glossata</taxon>
        <taxon>Ditrysia</taxon>
        <taxon>Papilionoidea</taxon>
        <taxon>Nymphalidae</taxon>
        <taxon>Danainae</taxon>
        <taxon>Danaini</taxon>
        <taxon>Danaina</taxon>
        <taxon>Danaus</taxon>
        <taxon>Anosia</taxon>
    </lineage>
</organism>
<evidence type="ECO:0000313" key="2">
    <source>
        <dbReference type="EMBL" id="CAG9565822.1"/>
    </source>
</evidence>
<sequence length="92" mass="9834">MPPRALHRTALHRPHSHWPSLAVTGRHGSPLAGAGAGRRSCVGAARVAWRVSTVSERGALSAGLGRRLRARPSRPPPSLLFPPLQSLAMDEH</sequence>
<feature type="region of interest" description="Disordered" evidence="1">
    <location>
        <begin position="60"/>
        <end position="92"/>
    </location>
</feature>
<feature type="region of interest" description="Disordered" evidence="1">
    <location>
        <begin position="1"/>
        <end position="37"/>
    </location>
</feature>
<evidence type="ECO:0000313" key="3">
    <source>
        <dbReference type="Proteomes" id="UP000789524"/>
    </source>
</evidence>
<proteinExistence type="predicted"/>
<reference evidence="2" key="1">
    <citation type="submission" date="2021-09" db="EMBL/GenBank/DDBJ databases">
        <authorList>
            <person name="Martin H S."/>
        </authorList>
    </citation>
    <scope>NUCLEOTIDE SEQUENCE</scope>
</reference>
<dbReference type="EMBL" id="CAKASE010000054">
    <property type="protein sequence ID" value="CAG9565822.1"/>
    <property type="molecule type" value="Genomic_DNA"/>
</dbReference>
<name>A0A8J2QMD6_9NEOP</name>
<dbReference type="AlphaFoldDB" id="A0A8J2QMD6"/>